<evidence type="ECO:0000313" key="3">
    <source>
        <dbReference type="EMBL" id="SHG63161.1"/>
    </source>
</evidence>
<keyword evidence="2" id="KW-0472">Membrane</keyword>
<name>A0A1M5LDM4_9ALTE</name>
<sequence>MLKDYLNQAQTMIKKRPLLLVIVPWLLYAAYLTLIAAPKYESTSQLVVKSADGANNFDPSALLMSGVTGAPASNESQLVVAFIQSNDMLHYLDKAIDLSGHYTSSEGDIISRLASDHSNEAFLEYYLNNIDVLINSDSSVIELSVRAYNPEYAQLISKTIVKRAEQFINEISNNLAKSRLAFAQSEHDIVEDKLQQAKLALINFQSKYNVLDPTAEGAAFQQIAFSLEATLAQKQAELSTLAGIMSATAPEIVSLKRQIKALEQQITEQKTKINDTQGSDAKLSINQLMAQYSNLQVQVELALQAYGSSLMTLENARVDTYQQLQHLVTVESPTLPDDATYPKVIYNLVLLGVLLSMAFIAIRIVVATIREL</sequence>
<evidence type="ECO:0000313" key="4">
    <source>
        <dbReference type="Proteomes" id="UP000184520"/>
    </source>
</evidence>
<evidence type="ECO:0000256" key="1">
    <source>
        <dbReference type="SAM" id="Coils"/>
    </source>
</evidence>
<dbReference type="Proteomes" id="UP000184520">
    <property type="component" value="Unassembled WGS sequence"/>
</dbReference>
<keyword evidence="2" id="KW-0812">Transmembrane</keyword>
<keyword evidence="4" id="KW-1185">Reference proteome</keyword>
<dbReference type="EMBL" id="FQWD01000004">
    <property type="protein sequence ID" value="SHG63161.1"/>
    <property type="molecule type" value="Genomic_DNA"/>
</dbReference>
<keyword evidence="2" id="KW-1133">Transmembrane helix</keyword>
<organism evidence="3 4">
    <name type="scientific">Marisediminitalea aggregata</name>
    <dbReference type="NCBI Taxonomy" id="634436"/>
    <lineage>
        <taxon>Bacteria</taxon>
        <taxon>Pseudomonadati</taxon>
        <taxon>Pseudomonadota</taxon>
        <taxon>Gammaproteobacteria</taxon>
        <taxon>Alteromonadales</taxon>
        <taxon>Alteromonadaceae</taxon>
        <taxon>Marisediminitalea</taxon>
    </lineage>
</organism>
<reference evidence="4" key="1">
    <citation type="submission" date="2016-11" db="EMBL/GenBank/DDBJ databases">
        <authorList>
            <person name="Varghese N."/>
            <person name="Submissions S."/>
        </authorList>
    </citation>
    <scope>NUCLEOTIDE SEQUENCE [LARGE SCALE GENOMIC DNA]</scope>
    <source>
        <strain evidence="4">CGMCC 1.8995</strain>
    </source>
</reference>
<dbReference type="RefSeq" id="WP_245819194.1">
    <property type="nucleotide sequence ID" value="NZ_FQWD01000004.1"/>
</dbReference>
<dbReference type="GO" id="GO:0004713">
    <property type="term" value="F:protein tyrosine kinase activity"/>
    <property type="evidence" value="ECO:0007669"/>
    <property type="project" value="TreeGrafter"/>
</dbReference>
<gene>
    <name evidence="3" type="ORF">SAMN05216361_2622</name>
</gene>
<feature type="coiled-coil region" evidence="1">
    <location>
        <begin position="252"/>
        <end position="305"/>
    </location>
</feature>
<evidence type="ECO:0000256" key="2">
    <source>
        <dbReference type="SAM" id="Phobius"/>
    </source>
</evidence>
<dbReference type="AlphaFoldDB" id="A0A1M5LDM4"/>
<accession>A0A1M5LDM4</accession>
<protein>
    <submittedName>
        <fullName evidence="3">Capsular polysaccharide transport system permease protein</fullName>
    </submittedName>
</protein>
<feature type="transmembrane region" description="Helical" evidence="2">
    <location>
        <begin position="18"/>
        <end position="37"/>
    </location>
</feature>
<keyword evidence="1" id="KW-0175">Coiled coil</keyword>
<feature type="transmembrane region" description="Helical" evidence="2">
    <location>
        <begin position="344"/>
        <end position="366"/>
    </location>
</feature>
<dbReference type="InterPro" id="IPR050445">
    <property type="entry name" value="Bact_polysacc_biosynth/exp"/>
</dbReference>
<dbReference type="STRING" id="634436.SAMN05216361_2622"/>
<dbReference type="GO" id="GO:0005886">
    <property type="term" value="C:plasma membrane"/>
    <property type="evidence" value="ECO:0007669"/>
    <property type="project" value="TreeGrafter"/>
</dbReference>
<dbReference type="PANTHER" id="PTHR32309">
    <property type="entry name" value="TYROSINE-PROTEIN KINASE"/>
    <property type="match status" value="1"/>
</dbReference>
<dbReference type="PANTHER" id="PTHR32309:SF13">
    <property type="entry name" value="FERRIC ENTEROBACTIN TRANSPORT PROTEIN FEPE"/>
    <property type="match status" value="1"/>
</dbReference>
<proteinExistence type="predicted"/>